<dbReference type="InterPro" id="IPR021682">
    <property type="entry name" value="DUF2933"/>
</dbReference>
<dbReference type="PATRIC" id="fig|1331060.3.peg.4184"/>
<feature type="transmembrane region" description="Helical" evidence="1">
    <location>
        <begin position="26"/>
        <end position="43"/>
    </location>
</feature>
<evidence type="ECO:0000256" key="1">
    <source>
        <dbReference type="SAM" id="Phobius"/>
    </source>
</evidence>
<evidence type="ECO:0008006" key="4">
    <source>
        <dbReference type="Google" id="ProtNLM"/>
    </source>
</evidence>
<protein>
    <recommendedName>
        <fullName evidence="4">DUF2933 domain-containing protein</fullName>
    </recommendedName>
</protein>
<dbReference type="RefSeq" id="WP_021227800.1">
    <property type="nucleotide sequence ID" value="NZ_ATDP01000106.1"/>
</dbReference>
<keyword evidence="3" id="KW-1185">Reference proteome</keyword>
<dbReference type="AlphaFoldDB" id="T0H5Y9"/>
<keyword evidence="1" id="KW-0812">Transmembrane</keyword>
<gene>
    <name evidence="2" type="ORF">RLDS_21635</name>
</gene>
<dbReference type="Proteomes" id="UP000015531">
    <property type="component" value="Unassembled WGS sequence"/>
</dbReference>
<feature type="transmembrane region" description="Helical" evidence="1">
    <location>
        <begin position="49"/>
        <end position="70"/>
    </location>
</feature>
<evidence type="ECO:0000313" key="2">
    <source>
        <dbReference type="EMBL" id="EQB11736.1"/>
    </source>
</evidence>
<dbReference type="eggNOG" id="ENOG50336NT">
    <property type="taxonomic scope" value="Bacteria"/>
</dbReference>
<evidence type="ECO:0000313" key="3">
    <source>
        <dbReference type="Proteomes" id="UP000015531"/>
    </source>
</evidence>
<reference evidence="2 3" key="1">
    <citation type="journal article" date="2013" name="Genome Announc.">
        <title>Draft Genome Sequence of Sphingobium lactosutens Strain DS20T, Isolated from a Hexachlorocyclohexane Dumpsite.</title>
        <authorList>
            <person name="Kumar R."/>
            <person name="Dwivedi V."/>
            <person name="Negi V."/>
            <person name="Khurana J.P."/>
            <person name="Lal R."/>
        </authorList>
    </citation>
    <scope>NUCLEOTIDE SEQUENCE [LARGE SCALE GENOMIC DNA]</scope>
    <source>
        <strain evidence="2 3">DS20</strain>
    </source>
</reference>
<proteinExistence type="predicted"/>
<name>T0H5Y9_9SPHN</name>
<keyword evidence="1" id="KW-1133">Transmembrane helix</keyword>
<organism evidence="2 3">
    <name type="scientific">Sphingobium lactosutens DS20</name>
    <dbReference type="NCBI Taxonomy" id="1331060"/>
    <lineage>
        <taxon>Bacteria</taxon>
        <taxon>Pseudomonadati</taxon>
        <taxon>Pseudomonadota</taxon>
        <taxon>Alphaproteobacteria</taxon>
        <taxon>Sphingomonadales</taxon>
        <taxon>Sphingomonadaceae</taxon>
        <taxon>Sphingobium</taxon>
    </lineage>
</organism>
<accession>T0H5Y9</accession>
<comment type="caution">
    <text evidence="2">The sequence shown here is derived from an EMBL/GenBank/DDBJ whole genome shotgun (WGS) entry which is preliminary data.</text>
</comment>
<keyword evidence="1" id="KW-0472">Membrane</keyword>
<dbReference type="EMBL" id="ATDP01000106">
    <property type="protein sequence ID" value="EQB11736.1"/>
    <property type="molecule type" value="Genomic_DNA"/>
</dbReference>
<dbReference type="Pfam" id="PF11666">
    <property type="entry name" value="DUF2933"/>
    <property type="match status" value="1"/>
</dbReference>
<sequence length="79" mass="8963">MVMEDSHGEAHTAQEKHRRSFWKSRAGTVFLAFLVLIAFMLAYEHRAHIFTGSGLLLLIVLLCPAMHLFMHHGHGGHDK</sequence>